<dbReference type="SUPFAM" id="SSF52047">
    <property type="entry name" value="RNI-like"/>
    <property type="match status" value="1"/>
</dbReference>
<organism evidence="5">
    <name type="scientific">Kwoniella pini CBS 10737</name>
    <dbReference type="NCBI Taxonomy" id="1296096"/>
    <lineage>
        <taxon>Eukaryota</taxon>
        <taxon>Fungi</taxon>
        <taxon>Dikarya</taxon>
        <taxon>Basidiomycota</taxon>
        <taxon>Agaricomycotina</taxon>
        <taxon>Tremellomycetes</taxon>
        <taxon>Tremellales</taxon>
        <taxon>Cryptococcaceae</taxon>
        <taxon>Kwoniella</taxon>
    </lineage>
</organism>
<keyword evidence="1" id="KW-0833">Ubl conjugation pathway</keyword>
<dbReference type="InterPro" id="IPR056451">
    <property type="entry name" value="Znf_Tbcl_Rhp7"/>
</dbReference>
<evidence type="ECO:0000259" key="3">
    <source>
        <dbReference type="Pfam" id="PF23550"/>
    </source>
</evidence>
<dbReference type="PANTHER" id="PTHR13382">
    <property type="entry name" value="MITOCHONDRIAL ATP SYNTHASE COUPLING FACTOR B"/>
    <property type="match status" value="1"/>
</dbReference>
<feature type="region of interest" description="Disordered" evidence="2">
    <location>
        <begin position="36"/>
        <end position="151"/>
    </location>
</feature>
<dbReference type="EMBL" id="KI894011">
    <property type="protein sequence ID" value="OCF49817.1"/>
    <property type="molecule type" value="Genomic_DNA"/>
</dbReference>
<reference evidence="5" key="1">
    <citation type="submission" date="2013-07" db="EMBL/GenBank/DDBJ databases">
        <title>The Genome Sequence of Cryptococcus pinus CBS10737.</title>
        <authorList>
            <consortium name="The Broad Institute Genome Sequencing Platform"/>
            <person name="Cuomo C."/>
            <person name="Litvintseva A."/>
            <person name="Chen Y."/>
            <person name="Heitman J."/>
            <person name="Sun S."/>
            <person name="Springer D."/>
            <person name="Dromer F."/>
            <person name="Young S.K."/>
            <person name="Zeng Q."/>
            <person name="Gargeya S."/>
            <person name="Fitzgerald M."/>
            <person name="Abouelleil A."/>
            <person name="Alvarado L."/>
            <person name="Berlin A.M."/>
            <person name="Chapman S.B."/>
            <person name="Dewar J."/>
            <person name="Goldberg J."/>
            <person name="Griggs A."/>
            <person name="Gujja S."/>
            <person name="Hansen M."/>
            <person name="Howarth C."/>
            <person name="Imamovic A."/>
            <person name="Larimer J."/>
            <person name="McCowan C."/>
            <person name="Murphy C."/>
            <person name="Pearson M."/>
            <person name="Priest M."/>
            <person name="Roberts A."/>
            <person name="Saif S."/>
            <person name="Shea T."/>
            <person name="Sykes S."/>
            <person name="Wortman J."/>
            <person name="Nusbaum C."/>
            <person name="Birren B."/>
        </authorList>
    </citation>
    <scope>NUCLEOTIDE SEQUENCE [LARGE SCALE GENOMIC DNA]</scope>
    <source>
        <strain evidence="5">CBS 10737</strain>
    </source>
</reference>
<dbReference type="OrthoDB" id="421226at2759"/>
<dbReference type="Gene3D" id="3.80.10.10">
    <property type="entry name" value="Ribonuclease Inhibitor"/>
    <property type="match status" value="2"/>
</dbReference>
<feature type="domain" description="F-box/LRR-repeat protein 15-like leucin rich repeat" evidence="4">
    <location>
        <begin position="386"/>
        <end position="598"/>
    </location>
</feature>
<evidence type="ECO:0000256" key="2">
    <source>
        <dbReference type="SAM" id="MobiDB-lite"/>
    </source>
</evidence>
<evidence type="ECO:0000313" key="5">
    <source>
        <dbReference type="EMBL" id="OCF49817.1"/>
    </source>
</evidence>
<dbReference type="STRING" id="1296096.A0A1B9I2Q0"/>
<accession>A0A1B9I2Q0</accession>
<dbReference type="AlphaFoldDB" id="A0A1B9I2Q0"/>
<feature type="domain" description="DNA repair protein rhp7 treble clef" evidence="3">
    <location>
        <begin position="161"/>
        <end position="199"/>
    </location>
</feature>
<feature type="compositionally biased region" description="Polar residues" evidence="2">
    <location>
        <begin position="36"/>
        <end position="53"/>
    </location>
</feature>
<gene>
    <name evidence="5" type="ORF">I206_04344</name>
</gene>
<sequence length="614" mass="66762">MSRNRRAGGGVRGPSSALTSFLAGLGVEPATRITTWGNTSGLNADGTGNQGDQPSLAHDGPVINPQDQLDPAGAVTAHNVIAGPTDAGDGTVELKDENRKRKRGVVSDEDEPLNKRNRAASIDSDDLDANDVPPVESSKPSSTPNVIAPAENVAPGPLRAVGEFMECGQCAKRFTVTAYTKEHPSKASTYLCVNCCYTLGLDPFAKVKKAPIRKKAPGKKEDRAKVVHYEQKKGALALGDLCIQIIGKYIEDVDQLGDIGGINMDKVCKIISKSRRLTPETAQLFYSADRDTLAMYDCTRLTPEAFTAMAKLCPKLTSLHLHLCGQLSADAMTAWGKSLKQLKRIELFAPFLVRKDGWINFLKSTGKRLESFLITQSPRIDLEIIQILVKSCPNLVELRLAEIGLLDDACLTILQSLRKLKYLDLSAAGTPLTDDAVIALLAAVGGQLEELNLAENADLTDVVLPGIAEHCPRLHRLSLRNVVELTDEGVADYFSLLKKKSRPGLEWIDLEKGHDLQDNSLRNLIAHSGNTVEKLNLLGWKGVSNDCLAELATCKHLKDLDIGWCRQVTDFTIKDVLEGCKEIQSVRVWGCNQLTDAIPRKKGVQVIGVESHSI</sequence>
<reference evidence="5" key="2">
    <citation type="submission" date="2016-07" db="EMBL/GenBank/DDBJ databases">
        <title>Evolution of pathogenesis and genome organization in the Tremellales.</title>
        <authorList>
            <person name="Cuomo C."/>
            <person name="Litvintseva A."/>
            <person name="Heitman J."/>
            <person name="Chen Y."/>
            <person name="Sun S."/>
            <person name="Springer D."/>
            <person name="Dromer F."/>
            <person name="Young S."/>
            <person name="Zeng Q."/>
            <person name="Chapman S."/>
            <person name="Gujja S."/>
            <person name="Saif S."/>
            <person name="Birren B."/>
        </authorList>
    </citation>
    <scope>NUCLEOTIDE SEQUENCE</scope>
    <source>
        <strain evidence="5">CBS 10737</strain>
    </source>
</reference>
<dbReference type="InterPro" id="IPR050648">
    <property type="entry name" value="F-box_LRR-repeat"/>
</dbReference>
<dbReference type="Pfam" id="PF23550">
    <property type="entry name" value="zf_Tbcl_Rhp7"/>
    <property type="match status" value="1"/>
</dbReference>
<dbReference type="InterPro" id="IPR032675">
    <property type="entry name" value="LRR_dom_sf"/>
</dbReference>
<dbReference type="SMART" id="SM00367">
    <property type="entry name" value="LRR_CC"/>
    <property type="match status" value="7"/>
</dbReference>
<evidence type="ECO:0000259" key="4">
    <source>
        <dbReference type="Pfam" id="PF25372"/>
    </source>
</evidence>
<dbReference type="GO" id="GO:0005737">
    <property type="term" value="C:cytoplasm"/>
    <property type="evidence" value="ECO:0007669"/>
    <property type="project" value="TreeGrafter"/>
</dbReference>
<proteinExistence type="predicted"/>
<dbReference type="InterPro" id="IPR006553">
    <property type="entry name" value="Leu-rich_rpt_Cys-con_subtyp"/>
</dbReference>
<protein>
    <submittedName>
        <fullName evidence="5">DNA repair protein RAD7</fullName>
    </submittedName>
</protein>
<dbReference type="Pfam" id="PF25372">
    <property type="entry name" value="DUF7885"/>
    <property type="match status" value="1"/>
</dbReference>
<name>A0A1B9I2Q0_9TREE</name>
<dbReference type="InterPro" id="IPR057207">
    <property type="entry name" value="FBXL15_LRR"/>
</dbReference>
<evidence type="ECO:0000256" key="1">
    <source>
        <dbReference type="ARBA" id="ARBA00022786"/>
    </source>
</evidence>
<dbReference type="PANTHER" id="PTHR13382:SF7">
    <property type="entry name" value="LEUCINE-RICH REPEAT-CONTAINING PROTEIN"/>
    <property type="match status" value="1"/>
</dbReference>